<proteinExistence type="inferred from homology"/>
<comment type="caution">
    <text evidence="3">The sequence shown here is derived from an EMBL/GenBank/DDBJ whole genome shotgun (WGS) entry which is preliminary data.</text>
</comment>
<dbReference type="CDD" id="cd04647">
    <property type="entry name" value="LbH_MAT_like"/>
    <property type="match status" value="1"/>
</dbReference>
<dbReference type="PANTHER" id="PTHR23416:SF23">
    <property type="entry name" value="ACETYLTRANSFERASE C18B11.09C-RELATED"/>
    <property type="match status" value="1"/>
</dbReference>
<sequence length="179" mass="19808">MKFKSALSEFNLFICNYVVGYFPSRRVRLFYYRNVMKFSLGPHTSLFMGAWFNAKGGLKIAGQTIINANCHIDTRGGIEIGKNVSISYGAAIVTGDHNVQDPHFRARFRKVVIEDHVFIGFKAIILGGVTIGYGSVVSAGAVVTKDVPPLTIVAGVPARKIGDRKDDFKRQMIYSRLFA</sequence>
<accession>A0A4R0NNZ2</accession>
<comment type="similarity">
    <text evidence="1">Belongs to the transferase hexapeptide repeat family.</text>
</comment>
<dbReference type="InterPro" id="IPR051159">
    <property type="entry name" value="Hexapeptide_acetyltransf"/>
</dbReference>
<evidence type="ECO:0000256" key="2">
    <source>
        <dbReference type="ARBA" id="ARBA00022679"/>
    </source>
</evidence>
<keyword evidence="2 3" id="KW-0808">Transferase</keyword>
<evidence type="ECO:0000256" key="1">
    <source>
        <dbReference type="ARBA" id="ARBA00007274"/>
    </source>
</evidence>
<dbReference type="Gene3D" id="2.160.10.10">
    <property type="entry name" value="Hexapeptide repeat proteins"/>
    <property type="match status" value="1"/>
</dbReference>
<dbReference type="PANTHER" id="PTHR23416">
    <property type="entry name" value="SIALIC ACID SYNTHASE-RELATED"/>
    <property type="match status" value="1"/>
</dbReference>
<dbReference type="SUPFAM" id="SSF51161">
    <property type="entry name" value="Trimeric LpxA-like enzymes"/>
    <property type="match status" value="1"/>
</dbReference>
<dbReference type="RefSeq" id="WP_131592520.1">
    <property type="nucleotide sequence ID" value="NZ_SJSL01000001.1"/>
</dbReference>
<name>A0A4R0NNZ2_9SPHI</name>
<keyword evidence="4" id="KW-1185">Reference proteome</keyword>
<dbReference type="EMBL" id="SJSL01000001">
    <property type="protein sequence ID" value="TCD02680.1"/>
    <property type="molecule type" value="Genomic_DNA"/>
</dbReference>
<dbReference type="GO" id="GO:0008374">
    <property type="term" value="F:O-acyltransferase activity"/>
    <property type="evidence" value="ECO:0007669"/>
    <property type="project" value="TreeGrafter"/>
</dbReference>
<dbReference type="GO" id="GO:0005829">
    <property type="term" value="C:cytosol"/>
    <property type="evidence" value="ECO:0007669"/>
    <property type="project" value="TreeGrafter"/>
</dbReference>
<dbReference type="Proteomes" id="UP000293347">
    <property type="component" value="Unassembled WGS sequence"/>
</dbReference>
<evidence type="ECO:0000313" key="4">
    <source>
        <dbReference type="Proteomes" id="UP000293347"/>
    </source>
</evidence>
<dbReference type="Pfam" id="PF14602">
    <property type="entry name" value="Hexapep_2"/>
    <property type="match status" value="1"/>
</dbReference>
<protein>
    <submittedName>
        <fullName evidence="3">Acyltransferase</fullName>
    </submittedName>
</protein>
<dbReference type="InterPro" id="IPR011004">
    <property type="entry name" value="Trimer_LpxA-like_sf"/>
</dbReference>
<evidence type="ECO:0000313" key="3">
    <source>
        <dbReference type="EMBL" id="TCD02680.1"/>
    </source>
</evidence>
<keyword evidence="3" id="KW-0012">Acyltransferase</keyword>
<dbReference type="AlphaFoldDB" id="A0A4R0NNZ2"/>
<reference evidence="3 4" key="1">
    <citation type="submission" date="2019-02" db="EMBL/GenBank/DDBJ databases">
        <title>Pedobacter sp. RP-1-14 sp. nov., isolated from Arctic soil.</title>
        <authorList>
            <person name="Dahal R.H."/>
        </authorList>
    </citation>
    <scope>NUCLEOTIDE SEQUENCE [LARGE SCALE GENOMIC DNA]</scope>
    <source>
        <strain evidence="3 4">RP-1-14</strain>
    </source>
</reference>
<gene>
    <name evidence="3" type="ORF">EZ437_01450</name>
</gene>
<dbReference type="InterPro" id="IPR001451">
    <property type="entry name" value="Hexapep"/>
</dbReference>
<organism evidence="3 4">
    <name type="scientific">Pedobacter psychroterrae</name>
    <dbReference type="NCBI Taxonomy" id="2530453"/>
    <lineage>
        <taxon>Bacteria</taxon>
        <taxon>Pseudomonadati</taxon>
        <taxon>Bacteroidota</taxon>
        <taxon>Sphingobacteriia</taxon>
        <taxon>Sphingobacteriales</taxon>
        <taxon>Sphingobacteriaceae</taxon>
        <taxon>Pedobacter</taxon>
    </lineage>
</organism>
<dbReference type="OrthoDB" id="9801697at2"/>